<dbReference type="Proteomes" id="UP000000803">
    <property type="component" value="Chromosome 2L"/>
</dbReference>
<dbReference type="AGR" id="FB:FBgn0267964"/>
<reference evidence="1 3" key="1">
    <citation type="journal article" date="2000" name="Science">
        <title>The genome sequence of Drosophila melanogaster.</title>
        <authorList>
            <person name="Adams M.D."/>
            <person name="Celniker S.E."/>
            <person name="Holt R.A."/>
            <person name="Evans C.A."/>
            <person name="Gocayne J.D."/>
            <person name="Amanatides P.G."/>
            <person name="Scherer S.E."/>
            <person name="Li P.W."/>
            <person name="Hoskins R.A."/>
            <person name="Galle R.F."/>
            <person name="George R.A."/>
            <person name="Lewis S.E."/>
            <person name="Richards S."/>
            <person name="Ashburner M."/>
            <person name="Henderson S.N."/>
            <person name="Sutton G.G."/>
            <person name="Wortman J.R."/>
            <person name="Yandell M.D."/>
            <person name="Zhang Q."/>
            <person name="Chen L.X."/>
            <person name="Brandon R.C."/>
            <person name="Rogers Y.H."/>
            <person name="Blazej R.G."/>
            <person name="Champe M."/>
            <person name="Pfeiffer B.D."/>
            <person name="Wan K.H."/>
            <person name="Doyle C."/>
            <person name="Baxter E.G."/>
            <person name="Helt G."/>
            <person name="Nelson C.R."/>
            <person name="Gabor G.L."/>
            <person name="Abril J.F."/>
            <person name="Agbayani A."/>
            <person name="An H.J."/>
            <person name="Andrews-Pfannkoch C."/>
            <person name="Baldwin D."/>
            <person name="Ballew R.M."/>
            <person name="Basu A."/>
            <person name="Baxendale J."/>
            <person name="Bayraktaroglu L."/>
            <person name="Beasley E.M."/>
            <person name="Beeson K.Y."/>
            <person name="Benos P.V."/>
            <person name="Berman B.P."/>
            <person name="Bhandari D."/>
            <person name="Bolshakov S."/>
            <person name="Borkova D."/>
            <person name="Botchan M.R."/>
            <person name="Bouck J."/>
            <person name="Brokstein P."/>
            <person name="Brottier P."/>
            <person name="Burtis K.C."/>
            <person name="Busam D.A."/>
            <person name="Butler H."/>
            <person name="Cadieu E."/>
            <person name="Center A."/>
            <person name="Chandra I."/>
            <person name="Cherry J.M."/>
            <person name="Cawley S."/>
            <person name="Dahlke C."/>
            <person name="Davenport L.B."/>
            <person name="Davies P."/>
            <person name="de Pablos B."/>
            <person name="Delcher A."/>
            <person name="Deng Z."/>
            <person name="Mays A.D."/>
            <person name="Dew I."/>
            <person name="Dietz S.M."/>
            <person name="Dodson K."/>
            <person name="Doup L.E."/>
            <person name="Downes M."/>
            <person name="Dugan-Rocha S."/>
            <person name="Dunkov B.C."/>
            <person name="Dunn P."/>
            <person name="Durbin K.J."/>
            <person name="Evangelista C.C."/>
            <person name="Ferraz C."/>
            <person name="Ferriera S."/>
            <person name="Fleischmann W."/>
            <person name="Fosler C."/>
            <person name="Gabrielian A.E."/>
            <person name="Garg N.S."/>
            <person name="Gelbart W.M."/>
            <person name="Glasser K."/>
            <person name="Glodek A."/>
            <person name="Gong F."/>
            <person name="Gorrell J.H."/>
            <person name="Gu Z."/>
            <person name="Guan P."/>
            <person name="Harris M."/>
            <person name="Harris N.L."/>
            <person name="Harvey D."/>
            <person name="Heiman T.J."/>
            <person name="Hernandez J.R."/>
            <person name="Houck J."/>
            <person name="Hostin D."/>
            <person name="Houston K.A."/>
            <person name="Howland T.J."/>
            <person name="Wei M.H."/>
            <person name="Ibegwam C."/>
            <person name="Jalali M."/>
            <person name="Kalush F."/>
            <person name="Karpen G.H."/>
            <person name="Ke Z."/>
            <person name="Kennison J.A."/>
            <person name="Ketchum K.A."/>
            <person name="Kimmel B.E."/>
            <person name="Kodira C.D."/>
            <person name="Kraft C."/>
            <person name="Kravitz S."/>
            <person name="Kulp D."/>
            <person name="Lai Z."/>
            <person name="Lasko P."/>
            <person name="Lei Y."/>
            <person name="Levitsky A.A."/>
            <person name="Li J."/>
            <person name="Li Z."/>
            <person name="Liang Y."/>
            <person name="Lin X."/>
            <person name="Liu X."/>
            <person name="Mattei B."/>
            <person name="McIntosh T.C."/>
            <person name="McLeod M.P."/>
            <person name="McPherson D."/>
            <person name="Merkulov G."/>
            <person name="Milshina N.V."/>
            <person name="Mobarry C."/>
            <person name="Morris J."/>
            <person name="Moshrefi A."/>
            <person name="Mount S.M."/>
            <person name="Moy M."/>
            <person name="Murphy B."/>
            <person name="Murphy L."/>
            <person name="Muzny D.M."/>
            <person name="Nelson D.L."/>
            <person name="Nelson D.R."/>
            <person name="Nelson K.A."/>
            <person name="Nixon K."/>
            <person name="Nusskern D.R."/>
            <person name="Pacleb J.M."/>
            <person name="Palazzolo M."/>
            <person name="Pittman G.S."/>
            <person name="Pan S."/>
            <person name="Pollard J."/>
            <person name="Puri V."/>
            <person name="Reese M.G."/>
            <person name="Reinert K."/>
            <person name="Remington K."/>
            <person name="Saunders R.D."/>
            <person name="Scheeler F."/>
            <person name="Shen H."/>
            <person name="Shue B.C."/>
            <person name="Siden-Kiamos I."/>
            <person name="Simpson M."/>
            <person name="Skupski M.P."/>
            <person name="Smith T."/>
            <person name="Spier E."/>
            <person name="Spradling A.C."/>
            <person name="Stapleton M."/>
            <person name="Strong R."/>
            <person name="Sun E."/>
            <person name="Svirskas R."/>
            <person name="Tector C."/>
            <person name="Turner R."/>
            <person name="Venter E."/>
            <person name="Wang A.H."/>
            <person name="Wang X."/>
            <person name="Wang Z.Y."/>
            <person name="Wassarman D.A."/>
            <person name="Weinstock G.M."/>
            <person name="Weissenbach J."/>
            <person name="Williams S.M."/>
            <person name="WoodageT"/>
            <person name="Worley K.C."/>
            <person name="Wu D."/>
            <person name="Yang S."/>
            <person name="Yao Q.A."/>
            <person name="Ye J."/>
            <person name="Yeh R.F."/>
            <person name="Zaveri J.S."/>
            <person name="Zhan M."/>
            <person name="Zhang G."/>
            <person name="Zhao Q."/>
            <person name="Zheng L."/>
            <person name="Zheng X.H."/>
            <person name="Zhong F.N."/>
            <person name="Zhong W."/>
            <person name="Zhou X."/>
            <person name="Zhu S."/>
            <person name="Zhu X."/>
            <person name="Smith H.O."/>
            <person name="Gibbs R.A."/>
            <person name="Myers E.W."/>
            <person name="Rubin G.M."/>
            <person name="Venter J.C."/>
        </authorList>
    </citation>
    <scope>NUCLEOTIDE SEQUENCE [LARGE SCALE GENOMIC DNA]</scope>
    <source>
        <strain evidence="3">Berkeley</strain>
    </source>
</reference>
<evidence type="ECO:0000313" key="1">
    <source>
        <dbReference type="EMBL" id="ALI30214.1"/>
    </source>
</evidence>
<dbReference type="InParanoid" id="A0A0S0WGX5"/>
<dbReference type="BioGRID-ORCS" id="26067072">
    <property type="hits" value="0 hits in 1 CRISPR screen"/>
</dbReference>
<gene>
    <name evidence="1" type="primary">Dmel\CG46244</name>
    <name evidence="1" type="synonym">Dm_2L:103252</name>
    <name evidence="1" type="synonym">FBgn0267964</name>
    <name evidence="1 2" type="ORF">CG46244</name>
    <name evidence="1" type="ORF">Dmel_CG46244</name>
</gene>
<dbReference type="VEuPathDB" id="VectorBase:FBgn0267964"/>
<reference evidence="1 3" key="8">
    <citation type="journal article" date="2007" name="Science">
        <title>Sequence finishing and mapping of Drosophila melanogaster heterochromatin.</title>
        <authorList>
            <person name="Hoskins R.A."/>
            <person name="Carlson J.W."/>
            <person name="Kennedy C."/>
            <person name="Acevedo D."/>
            <person name="Evans-Holm M."/>
            <person name="Frise E."/>
            <person name="Wan K.H."/>
            <person name="Park S."/>
            <person name="Mendez-Lago M."/>
            <person name="Rossi F."/>
            <person name="Villasante A."/>
            <person name="Dimitri P."/>
            <person name="Karpen G.H."/>
            <person name="Celniker S.E."/>
        </authorList>
    </citation>
    <scope>NUCLEOTIDE SEQUENCE [LARGE SCALE GENOMIC DNA]</scope>
    <source>
        <strain evidence="3">Berkeley</strain>
    </source>
</reference>
<dbReference type="RefSeq" id="NP_001303331.1">
    <property type="nucleotide sequence ID" value="NM_001316402.1"/>
</dbReference>
<name>A0A0S0WGX5_DROME</name>
<reference evidence="1 3" key="10">
    <citation type="journal article" date="2015" name="G3 (Bethesda)">
        <title>Gene Model Annotations for Drosophila melanogaster: The Rule-Benders.</title>
        <authorList>
            <consortium name="FlyBase Consortium"/>
            <person name="Crosby M.A."/>
            <person name="Gramates L.S."/>
            <person name="Dos Santos G."/>
            <person name="Matthews B.B."/>
            <person name="St Pierre S.E."/>
            <person name="Zhou P."/>
            <person name="Schroeder A.J."/>
            <person name="Falls K."/>
            <person name="Emmert D.B."/>
            <person name="Russo S.M."/>
            <person name="Gelbart W.M."/>
            <person name="null"/>
        </authorList>
    </citation>
    <scope>NUCLEOTIDE SEQUENCE [LARGE SCALE GENOMIC DNA]</scope>
    <source>
        <strain evidence="3">Berkeley</strain>
    </source>
</reference>
<dbReference type="EMBL" id="AE014134">
    <property type="protein sequence ID" value="ALI30214.1"/>
    <property type="molecule type" value="Genomic_DNA"/>
</dbReference>
<reference evidence="1 3" key="4">
    <citation type="journal article" date="2002" name="Genome Biol.">
        <title>The transposable elements of the Drosophila melanogaster euchromatin: a genomics perspective.</title>
        <authorList>
            <person name="Kaminker J.S."/>
            <person name="Bergman C.M."/>
            <person name="Kronmiller B."/>
            <person name="Carlson J."/>
            <person name="Svirskas R."/>
            <person name="Patel S."/>
            <person name="Frise E."/>
            <person name="Wheeler D.A."/>
            <person name="Lewis S.E."/>
            <person name="Rubin G.M."/>
            <person name="Ashburner M."/>
            <person name="Celniker S.E."/>
        </authorList>
    </citation>
    <scope>NUCLEOTIDE SEQUENCE [LARGE SCALE GENOMIC DNA]</scope>
    <source>
        <strain evidence="3">Berkeley</strain>
    </source>
</reference>
<reference evidence="1 3" key="5">
    <citation type="journal article" date="2002" name="Genome Biol.">
        <title>Heterochromatic sequences in a Drosophila whole-genome shotgun assembly.</title>
        <authorList>
            <person name="Hoskins R.A."/>
            <person name="Smith C.D."/>
            <person name="Carlson J.W."/>
            <person name="Carvalho A.B."/>
            <person name="Halpern A."/>
            <person name="Kaminker J.S."/>
            <person name="Kennedy C."/>
            <person name="Mungall C.J."/>
            <person name="Sullivan B.A."/>
            <person name="Sutton G.G."/>
            <person name="Yasuhara J.C."/>
            <person name="Wakimoto B.T."/>
            <person name="Myers E.W."/>
            <person name="Celniker S.E."/>
            <person name="Rubin G.M."/>
            <person name="Karpen G.H."/>
        </authorList>
    </citation>
    <scope>NUCLEOTIDE SEQUENCE [LARGE SCALE GENOMIC DNA]</scope>
    <source>
        <strain evidence="3">Berkeley</strain>
    </source>
</reference>
<reference evidence="1 3" key="3">
    <citation type="journal article" date="2002" name="Genome Biol.">
        <title>Annotation of the Drosophila melanogaster euchromatic genome: a systematic review.</title>
        <authorList>
            <person name="Misra S."/>
            <person name="Crosby M.A."/>
            <person name="Mungall C.J."/>
            <person name="Matthews B.B."/>
            <person name="Campbell K.S."/>
            <person name="Hradecky P."/>
            <person name="Huang Y."/>
            <person name="Kaminker J.S."/>
            <person name="Millburn G.H."/>
            <person name="Prochnik S.E."/>
            <person name="Smith C.D."/>
            <person name="Tupy J.L."/>
            <person name="Whitfied E.J."/>
            <person name="Bayraktaroglu L."/>
            <person name="Berman B.P."/>
            <person name="Bettencourt B.R."/>
            <person name="Celniker S.E."/>
            <person name="de Grey A.D."/>
            <person name="Drysdale R.A."/>
            <person name="Harris N.L."/>
            <person name="Richter J."/>
            <person name="Russo S."/>
            <person name="Schroeder A.J."/>
            <person name="Shu S.Q."/>
            <person name="Stapleton M."/>
            <person name="Yamada C."/>
            <person name="Ashburner M."/>
            <person name="Gelbart W.M."/>
            <person name="Rubin G.M."/>
            <person name="Lewis S.E."/>
        </authorList>
    </citation>
    <scope>GENOME REANNOTATION</scope>
    <source>
        <strain evidence="3">Berkeley</strain>
    </source>
</reference>
<evidence type="ECO:0000313" key="2">
    <source>
        <dbReference type="FlyBase" id="FBgn0267964"/>
    </source>
</evidence>
<reference evidence="1 3" key="9">
    <citation type="journal article" date="2015" name="G3 (Bethesda)">
        <title>Gene Model Annotations for Drosophila melanogaster: Impact of High-Throughput Data.</title>
        <authorList>
            <consortium name="FlyBase Consortium"/>
            <person name="Matthews B.B."/>
            <person name="Dos Santos G."/>
            <person name="Crosby M.A."/>
            <person name="Emmert D.B."/>
            <person name="St Pierre S.E."/>
            <person name="Gramates L.S."/>
            <person name="Zhou P."/>
            <person name="Schroeder A.J."/>
            <person name="Falls K."/>
            <person name="Strelets V."/>
            <person name="Russo S.M."/>
            <person name="Gelbart W.M."/>
            <person name="null"/>
        </authorList>
    </citation>
    <scope>NUCLEOTIDE SEQUENCE [LARGE SCALE GENOMIC DNA]</scope>
    <source>
        <strain evidence="3">Berkeley</strain>
    </source>
</reference>
<keyword evidence="3" id="KW-1185">Reference proteome</keyword>
<organism evidence="1 3">
    <name type="scientific">Drosophila melanogaster</name>
    <name type="common">Fruit fly</name>
    <dbReference type="NCBI Taxonomy" id="7227"/>
    <lineage>
        <taxon>Eukaryota</taxon>
        <taxon>Metazoa</taxon>
        <taxon>Ecdysozoa</taxon>
        <taxon>Arthropoda</taxon>
        <taxon>Hexapoda</taxon>
        <taxon>Insecta</taxon>
        <taxon>Pterygota</taxon>
        <taxon>Neoptera</taxon>
        <taxon>Endopterygota</taxon>
        <taxon>Diptera</taxon>
        <taxon>Brachycera</taxon>
        <taxon>Muscomorpha</taxon>
        <taxon>Ephydroidea</taxon>
        <taxon>Drosophilidae</taxon>
        <taxon>Drosophila</taxon>
        <taxon>Sophophora</taxon>
    </lineage>
</organism>
<evidence type="ECO:0000313" key="3">
    <source>
        <dbReference type="Proteomes" id="UP000000803"/>
    </source>
</evidence>
<sequence length="26" mass="3083">MMTSHLLTHLVISDDFRLSKMYLTND</sequence>
<reference evidence="1 3" key="7">
    <citation type="journal article" date="2007" name="Science">
        <title>The Release 5.1 annotation of Drosophila melanogaster heterochromatin.</title>
        <authorList>
            <person name="Smith C.D."/>
            <person name="Shu S."/>
            <person name="Mungall C.J."/>
            <person name="Karpen G.H."/>
        </authorList>
    </citation>
    <scope>NUCLEOTIDE SEQUENCE [LARGE SCALE GENOMIC DNA]</scope>
    <source>
        <strain evidence="3">Berkeley</strain>
    </source>
</reference>
<protein>
    <submittedName>
        <fullName evidence="1">Uncharacterized protein</fullName>
    </submittedName>
</protein>
<reference evidence="1 3" key="11">
    <citation type="journal article" date="2015" name="Genome Res.">
        <title>The Release 6 reference sequence of the Drosophila melanogaster genome.</title>
        <authorList>
            <person name="Hoskins R.A."/>
            <person name="Carlson J.W."/>
            <person name="Wan K.H."/>
            <person name="Park S."/>
            <person name="Mendez I."/>
            <person name="Galle S.E."/>
            <person name="Booth B.W."/>
            <person name="Pfeiffer B.D."/>
            <person name="George R.A."/>
            <person name="Svirskas R."/>
            <person name="Krzywinski M."/>
            <person name="Schein J."/>
            <person name="Accardo M.C."/>
            <person name="Damia E."/>
            <person name="Messina G."/>
            <person name="Mendez-Lago M."/>
            <person name="de Pablos B."/>
            <person name="Demakova O.V."/>
            <person name="Andreyeva E.N."/>
            <person name="Boldyreva L.V."/>
            <person name="Marra M."/>
            <person name="Carvalho A.B."/>
            <person name="Dimitri P."/>
            <person name="Villasante A."/>
            <person name="Zhimulev I.F."/>
            <person name="Rubin G.M."/>
            <person name="Karpen G.H."/>
            <person name="Celniker S.E."/>
        </authorList>
    </citation>
    <scope>NUCLEOTIDE SEQUENCE [LARGE SCALE GENOMIC DNA]</scope>
    <source>
        <strain evidence="3">Berkeley</strain>
    </source>
</reference>
<dbReference type="KEGG" id="dme:Dmel_CG46244"/>
<reference evidence="1 3" key="6">
    <citation type="journal article" date="2005" name="PLoS Comput. Biol.">
        <title>Combined evidence annotation of transposable elements in genome sequences.</title>
        <authorList>
            <person name="Quesneville H."/>
            <person name="Bergman C.M."/>
            <person name="Andrieu O."/>
            <person name="Autard D."/>
            <person name="Nouaud D."/>
            <person name="Ashburner M."/>
            <person name="Anxolabehere D."/>
        </authorList>
    </citation>
    <scope>NUCLEOTIDE SEQUENCE [LARGE SCALE GENOMIC DNA]</scope>
    <source>
        <strain evidence="3">Berkeley</strain>
    </source>
</reference>
<proteinExistence type="predicted"/>
<dbReference type="GeneID" id="26067072"/>
<dbReference type="AlphaFoldDB" id="A0A0S0WGX5"/>
<accession>A0A0S0WGX5</accession>
<dbReference type="FlyBase" id="FBgn0267964">
    <property type="gene designation" value="CG46244"/>
</dbReference>
<reference evidence="1 3" key="2">
    <citation type="journal article" date="2002" name="Genome Biol.">
        <title>Finishing a whole-genome shotgun: release 3 of the Drosophila melanogaster euchromatic genome sequence.</title>
        <authorList>
            <person name="Celniker S.E."/>
            <person name="Wheeler D.A."/>
            <person name="Kronmiller B."/>
            <person name="Carlson J.W."/>
            <person name="Halpern A."/>
            <person name="Patel S."/>
            <person name="Adams M."/>
            <person name="Champe M."/>
            <person name="Dugan S.P."/>
            <person name="Frise E."/>
            <person name="Hodgson A."/>
            <person name="George R.A."/>
            <person name="Hoskins R.A."/>
            <person name="Laverty T."/>
            <person name="Muzny D.M."/>
            <person name="Nelson C.R."/>
            <person name="Pacleb J.M."/>
            <person name="Park S."/>
            <person name="Pfeiffer B.D."/>
            <person name="Richards S."/>
            <person name="Sodergren E.J."/>
            <person name="Svirskas R."/>
            <person name="Tabor P.E."/>
            <person name="Wan K."/>
            <person name="Stapleton M."/>
            <person name="Sutton G.G."/>
            <person name="Venter C."/>
            <person name="Weinstock G."/>
            <person name="Scherer S.E."/>
            <person name="Myers E.W."/>
            <person name="Gibbs R.A."/>
            <person name="Rubin G.M."/>
        </authorList>
    </citation>
    <scope>NUCLEOTIDE SEQUENCE [LARGE SCALE GENOMIC DNA]</scope>
    <source>
        <strain evidence="3">Berkeley</strain>
    </source>
</reference>
<dbReference type="Bgee" id="FBgn0267964">
    <property type="expression patterns" value="Expressed in central nervous system and 4 other cell types or tissues"/>
</dbReference>